<accession>A0ABN6WS10</accession>
<evidence type="ECO:0000313" key="2">
    <source>
        <dbReference type="EMBL" id="BDY11854.1"/>
    </source>
</evidence>
<dbReference type="SUPFAM" id="SSF53271">
    <property type="entry name" value="PRTase-like"/>
    <property type="match status" value="1"/>
</dbReference>
<sequence>MVFRDRQDAGRHLARALLHYKAEHPLVLAIPRGGTEVGFEVAKALNADFDILIARKLPFPDNPESGFGALAEDGSLYLIPAYAKMLDPVLIESIIARQQEEIRRRIVRLRGGRSITPLAGRTVILVDDGIAMGSTMHAAIAFSKHQHAAKIVVAAPVGSPSIKEELEQIVDDVVILSTPPYFRAVADAYENWYDVSDEEVLEIMKRWERERA</sequence>
<organism evidence="2 3">
    <name type="scientific">Hydrogenimonas cancrithermarum</name>
    <dbReference type="NCBI Taxonomy" id="2993563"/>
    <lineage>
        <taxon>Bacteria</taxon>
        <taxon>Pseudomonadati</taxon>
        <taxon>Campylobacterota</taxon>
        <taxon>Epsilonproteobacteria</taxon>
        <taxon>Campylobacterales</taxon>
        <taxon>Hydrogenimonadaceae</taxon>
        <taxon>Hydrogenimonas</taxon>
    </lineage>
</organism>
<proteinExistence type="predicted"/>
<feature type="domain" description="Phosphoribosyltransferase" evidence="1">
    <location>
        <begin position="9"/>
        <end position="172"/>
    </location>
</feature>
<protein>
    <submittedName>
        <fullName evidence="2">Phosphoribosyltransferase</fullName>
    </submittedName>
</protein>
<dbReference type="RefSeq" id="WP_286337068.1">
    <property type="nucleotide sequence ID" value="NZ_AP027370.1"/>
</dbReference>
<dbReference type="GO" id="GO:0016757">
    <property type="term" value="F:glycosyltransferase activity"/>
    <property type="evidence" value="ECO:0007669"/>
    <property type="project" value="UniProtKB-KW"/>
</dbReference>
<keyword evidence="2" id="KW-0328">Glycosyltransferase</keyword>
<dbReference type="InterPro" id="IPR029057">
    <property type="entry name" value="PRTase-like"/>
</dbReference>
<dbReference type="Gene3D" id="3.30.1310.20">
    <property type="entry name" value="PRTase-like"/>
    <property type="match status" value="1"/>
</dbReference>
<dbReference type="InterPro" id="IPR000836">
    <property type="entry name" value="PRTase_dom"/>
</dbReference>
<reference evidence="2 3" key="1">
    <citation type="submission" date="2023-03" db="EMBL/GenBank/DDBJ databases">
        <title>Description of Hydrogenimonas sp. ISO32.</title>
        <authorList>
            <person name="Mino S."/>
            <person name="Fukazawa S."/>
            <person name="Sawabe T."/>
        </authorList>
    </citation>
    <scope>NUCLEOTIDE SEQUENCE [LARGE SCALE GENOMIC DNA]</scope>
    <source>
        <strain evidence="2 3">ISO32</strain>
    </source>
</reference>
<dbReference type="Gene3D" id="3.40.50.2020">
    <property type="match status" value="1"/>
</dbReference>
<keyword evidence="3" id="KW-1185">Reference proteome</keyword>
<evidence type="ECO:0000259" key="1">
    <source>
        <dbReference type="Pfam" id="PF00156"/>
    </source>
</evidence>
<dbReference type="EMBL" id="AP027370">
    <property type="protein sequence ID" value="BDY11854.1"/>
    <property type="molecule type" value="Genomic_DNA"/>
</dbReference>
<dbReference type="CDD" id="cd06223">
    <property type="entry name" value="PRTases_typeI"/>
    <property type="match status" value="1"/>
</dbReference>
<keyword evidence="2" id="KW-0808">Transferase</keyword>
<name>A0ABN6WS10_9BACT</name>
<dbReference type="Proteomes" id="UP001321445">
    <property type="component" value="Chromosome"/>
</dbReference>
<dbReference type="Pfam" id="PF00156">
    <property type="entry name" value="Pribosyltran"/>
    <property type="match status" value="1"/>
</dbReference>
<gene>
    <name evidence="2" type="ORF">HCR_01660</name>
</gene>
<evidence type="ECO:0000313" key="3">
    <source>
        <dbReference type="Proteomes" id="UP001321445"/>
    </source>
</evidence>